<comment type="caution">
    <text evidence="2">The sequence shown here is derived from an EMBL/GenBank/DDBJ whole genome shotgun (WGS) entry which is preliminary data.</text>
</comment>
<evidence type="ECO:0000256" key="1">
    <source>
        <dbReference type="SAM" id="MobiDB-lite"/>
    </source>
</evidence>
<evidence type="ECO:0000313" key="2">
    <source>
        <dbReference type="EMBL" id="GIY21553.1"/>
    </source>
</evidence>
<evidence type="ECO:0000313" key="3">
    <source>
        <dbReference type="Proteomes" id="UP001054945"/>
    </source>
</evidence>
<sequence>MILELTNQLNVVSHLPRSKANSVANNSSPVGARAPVTLLKKTTAFAACRHLFFLGPAFAFSLGAHLEVGESTAQDAASLPDEDCCSANRRRKRASAAQKREIRQKMIRLESTSNNQPPGA</sequence>
<dbReference type="Proteomes" id="UP001054945">
    <property type="component" value="Unassembled WGS sequence"/>
</dbReference>
<protein>
    <submittedName>
        <fullName evidence="2">Uncharacterized protein</fullName>
    </submittedName>
</protein>
<dbReference type="AlphaFoldDB" id="A0AAV4RI33"/>
<organism evidence="2 3">
    <name type="scientific">Caerostris extrusa</name>
    <name type="common">Bark spider</name>
    <name type="synonym">Caerostris bankana</name>
    <dbReference type="NCBI Taxonomy" id="172846"/>
    <lineage>
        <taxon>Eukaryota</taxon>
        <taxon>Metazoa</taxon>
        <taxon>Ecdysozoa</taxon>
        <taxon>Arthropoda</taxon>
        <taxon>Chelicerata</taxon>
        <taxon>Arachnida</taxon>
        <taxon>Araneae</taxon>
        <taxon>Araneomorphae</taxon>
        <taxon>Entelegynae</taxon>
        <taxon>Araneoidea</taxon>
        <taxon>Araneidae</taxon>
        <taxon>Caerostris</taxon>
    </lineage>
</organism>
<accession>A0AAV4RI33</accession>
<proteinExistence type="predicted"/>
<feature type="region of interest" description="Disordered" evidence="1">
    <location>
        <begin position="88"/>
        <end position="120"/>
    </location>
</feature>
<gene>
    <name evidence="2" type="ORF">CEXT_221521</name>
</gene>
<feature type="compositionally biased region" description="Polar residues" evidence="1">
    <location>
        <begin position="110"/>
        <end position="120"/>
    </location>
</feature>
<reference evidence="2 3" key="1">
    <citation type="submission" date="2021-06" db="EMBL/GenBank/DDBJ databases">
        <title>Caerostris extrusa draft genome.</title>
        <authorList>
            <person name="Kono N."/>
            <person name="Arakawa K."/>
        </authorList>
    </citation>
    <scope>NUCLEOTIDE SEQUENCE [LARGE SCALE GENOMIC DNA]</scope>
</reference>
<dbReference type="EMBL" id="BPLR01008029">
    <property type="protein sequence ID" value="GIY21553.1"/>
    <property type="molecule type" value="Genomic_DNA"/>
</dbReference>
<feature type="compositionally biased region" description="Basic and acidic residues" evidence="1">
    <location>
        <begin position="98"/>
        <end position="108"/>
    </location>
</feature>
<keyword evidence="3" id="KW-1185">Reference proteome</keyword>
<name>A0AAV4RI33_CAEEX</name>